<organism evidence="5 6">
    <name type="scientific">Mycolicibacter kumamotonensis</name>
    <dbReference type="NCBI Taxonomy" id="354243"/>
    <lineage>
        <taxon>Bacteria</taxon>
        <taxon>Bacillati</taxon>
        <taxon>Actinomycetota</taxon>
        <taxon>Actinomycetes</taxon>
        <taxon>Mycobacteriales</taxon>
        <taxon>Mycobacteriaceae</taxon>
        <taxon>Mycolicibacter</taxon>
    </lineage>
</organism>
<keyword evidence="4" id="KW-0812">Transmembrane</keyword>
<evidence type="ECO:0000256" key="4">
    <source>
        <dbReference type="SAM" id="Phobius"/>
    </source>
</evidence>
<reference evidence="5 6" key="1">
    <citation type="submission" date="2020-01" db="EMBL/GenBank/DDBJ databases">
        <authorList>
            <person name="Sanchez-Estrada R."/>
            <person name="Gonzalez-Y-Merchand J.A."/>
            <person name="Rivera-Gutierrez S."/>
        </authorList>
    </citation>
    <scope>NUCLEOTIDE SEQUENCE [LARGE SCALE GENOMIC DNA]</scope>
    <source>
        <strain evidence="5 6">CST 7247</strain>
    </source>
</reference>
<evidence type="ECO:0000256" key="2">
    <source>
        <dbReference type="ARBA" id="ARBA00023136"/>
    </source>
</evidence>
<sequence>MAEHAGAARRRLTGSFTTGEESITDGVDDASEEQQVVGIQTMNAATHSDRRLSRRRITALAVTTVVVALGFMAGWFGYRNYQIRQAHVQTEMFVEGARQGVLNLTTIDHNQVETDVQRILDSSTGYFRDDFQRRSQPFIDVVKQVQSKTEGVVTAAALESQNGDEAQVLVTVSVKTANAGGPEQTLRAWRMRIGVQNVGNSAKVSAVQFVP</sequence>
<dbReference type="EMBL" id="JAACYR010000032">
    <property type="protein sequence ID" value="NDJ89695.1"/>
    <property type="molecule type" value="Genomic_DNA"/>
</dbReference>
<keyword evidence="2 4" id="KW-0472">Membrane</keyword>
<evidence type="ECO:0000256" key="3">
    <source>
        <dbReference type="SAM" id="MobiDB-lite"/>
    </source>
</evidence>
<keyword evidence="4" id="KW-1133">Transmembrane helix</keyword>
<dbReference type="PANTHER" id="PTHR37042:SF4">
    <property type="entry name" value="OUTER MEMBRANE PROTEIN RV1973"/>
    <property type="match status" value="1"/>
</dbReference>
<dbReference type="GO" id="GO:0016020">
    <property type="term" value="C:membrane"/>
    <property type="evidence" value="ECO:0007669"/>
    <property type="project" value="UniProtKB-SubCell"/>
</dbReference>
<proteinExistence type="predicted"/>
<evidence type="ECO:0000313" key="5">
    <source>
        <dbReference type="EMBL" id="NDJ89695.1"/>
    </source>
</evidence>
<feature type="transmembrane region" description="Helical" evidence="4">
    <location>
        <begin position="57"/>
        <end position="78"/>
    </location>
</feature>
<evidence type="ECO:0000313" key="6">
    <source>
        <dbReference type="Proteomes" id="UP000466523"/>
    </source>
</evidence>
<protein>
    <submittedName>
        <fullName evidence="5">Mammalian cell entry protein</fullName>
    </submittedName>
</protein>
<accession>A0A7K3LBG3</accession>
<dbReference type="AlphaFoldDB" id="A0A7K3LBG3"/>
<name>A0A7K3LBG3_9MYCO</name>
<gene>
    <name evidence="5" type="ORF">GWR20_11080</name>
</gene>
<feature type="region of interest" description="Disordered" evidence="3">
    <location>
        <begin position="1"/>
        <end position="28"/>
    </location>
</feature>
<evidence type="ECO:0000256" key="1">
    <source>
        <dbReference type="ARBA" id="ARBA00004370"/>
    </source>
</evidence>
<comment type="subcellular location">
    <subcellularLocation>
        <location evidence="1">Membrane</location>
    </subcellularLocation>
</comment>
<dbReference type="Proteomes" id="UP000466523">
    <property type="component" value="Unassembled WGS sequence"/>
</dbReference>
<dbReference type="PANTHER" id="PTHR37042">
    <property type="entry name" value="OUTER MEMBRANE PROTEIN RV1973"/>
    <property type="match status" value="1"/>
</dbReference>
<comment type="caution">
    <text evidence="5">The sequence shown here is derived from an EMBL/GenBank/DDBJ whole genome shotgun (WGS) entry which is preliminary data.</text>
</comment>
<dbReference type="RefSeq" id="WP_162112338.1">
    <property type="nucleotide sequence ID" value="NZ_JAACYR010000032.1"/>
</dbReference>